<keyword evidence="5" id="KW-0029">Amino-acid transport</keyword>
<dbReference type="InterPro" id="IPR003593">
    <property type="entry name" value="AAA+_ATPase"/>
</dbReference>
<keyword evidence="2" id="KW-0813">Transport</keyword>
<reference evidence="7 8" key="1">
    <citation type="journal article" date="2022" name="ISME Commun">
        <title>Vulcanimicrobium alpinus gen. nov. sp. nov., the first cultivated representative of the candidate phylum 'Eremiobacterota', is a metabolically versatile aerobic anoxygenic phototroph.</title>
        <authorList>
            <person name="Yabe S."/>
            <person name="Muto K."/>
            <person name="Abe K."/>
            <person name="Yokota A."/>
            <person name="Staudigel H."/>
            <person name="Tebo B.M."/>
        </authorList>
    </citation>
    <scope>NUCLEOTIDE SEQUENCE [LARGE SCALE GENOMIC DNA]</scope>
    <source>
        <strain evidence="7 8">WC8-2</strain>
    </source>
</reference>
<sequence length="239" mass="25739">MSEPLLAVDGLCTNYGKIRILRDVSLTVGEGEVVALLGLNGAGKTTTMRSILGLTPPRAGTIRYDGRDITGRPAYQIARLGVGYVPEGRRMFKDLSTLENLQLAENGRGGDWTIARVFEKLPKLAELRARKSGRLSGGEQEMLAIGRALVANPRLLLVDEPSQGLAPLVVEDVYRMLAELKKTGVAILLVEQNALLALRVADRAYVLDSGRVVHSGPAAELAADRDRIRTLMGLEVAAS</sequence>
<dbReference type="InterPro" id="IPR027417">
    <property type="entry name" value="P-loop_NTPase"/>
</dbReference>
<dbReference type="AlphaFoldDB" id="A0AAN1XYW4"/>
<evidence type="ECO:0000256" key="5">
    <source>
        <dbReference type="ARBA" id="ARBA00022970"/>
    </source>
</evidence>
<protein>
    <submittedName>
        <fullName evidence="7">ABC transporter ATP-binding protein</fullName>
    </submittedName>
</protein>
<comment type="similarity">
    <text evidence="1">Belongs to the ABC transporter superfamily.</text>
</comment>
<accession>A0AAN1XYW4</accession>
<keyword evidence="4 7" id="KW-0067">ATP-binding</keyword>
<dbReference type="InterPro" id="IPR003439">
    <property type="entry name" value="ABC_transporter-like_ATP-bd"/>
</dbReference>
<evidence type="ECO:0000259" key="6">
    <source>
        <dbReference type="PROSITE" id="PS50893"/>
    </source>
</evidence>
<evidence type="ECO:0000256" key="3">
    <source>
        <dbReference type="ARBA" id="ARBA00022741"/>
    </source>
</evidence>
<dbReference type="EMBL" id="AP025523">
    <property type="protein sequence ID" value="BDE07923.1"/>
    <property type="molecule type" value="Genomic_DNA"/>
</dbReference>
<dbReference type="PANTHER" id="PTHR43820">
    <property type="entry name" value="HIGH-AFFINITY BRANCHED-CHAIN AMINO ACID TRANSPORT ATP-BINDING PROTEIN LIVF"/>
    <property type="match status" value="1"/>
</dbReference>
<keyword evidence="3" id="KW-0547">Nucleotide-binding</keyword>
<dbReference type="SUPFAM" id="SSF52540">
    <property type="entry name" value="P-loop containing nucleoside triphosphate hydrolases"/>
    <property type="match status" value="1"/>
</dbReference>
<evidence type="ECO:0000256" key="1">
    <source>
        <dbReference type="ARBA" id="ARBA00005417"/>
    </source>
</evidence>
<gene>
    <name evidence="7" type="ORF">WPS_31990</name>
</gene>
<dbReference type="GO" id="GO:0016887">
    <property type="term" value="F:ATP hydrolysis activity"/>
    <property type="evidence" value="ECO:0007669"/>
    <property type="project" value="InterPro"/>
</dbReference>
<evidence type="ECO:0000313" key="8">
    <source>
        <dbReference type="Proteomes" id="UP001317532"/>
    </source>
</evidence>
<proteinExistence type="inferred from homology"/>
<organism evidence="7 8">
    <name type="scientific">Vulcanimicrobium alpinum</name>
    <dbReference type="NCBI Taxonomy" id="3016050"/>
    <lineage>
        <taxon>Bacteria</taxon>
        <taxon>Bacillati</taxon>
        <taxon>Vulcanimicrobiota</taxon>
        <taxon>Vulcanimicrobiia</taxon>
        <taxon>Vulcanimicrobiales</taxon>
        <taxon>Vulcanimicrobiaceae</taxon>
        <taxon>Vulcanimicrobium</taxon>
    </lineage>
</organism>
<dbReference type="PROSITE" id="PS50893">
    <property type="entry name" value="ABC_TRANSPORTER_2"/>
    <property type="match status" value="1"/>
</dbReference>
<dbReference type="GO" id="GO:0015807">
    <property type="term" value="P:L-amino acid transport"/>
    <property type="evidence" value="ECO:0007669"/>
    <property type="project" value="TreeGrafter"/>
</dbReference>
<dbReference type="Pfam" id="PF00005">
    <property type="entry name" value="ABC_tran"/>
    <property type="match status" value="1"/>
</dbReference>
<evidence type="ECO:0000313" key="7">
    <source>
        <dbReference type="EMBL" id="BDE07923.1"/>
    </source>
</evidence>
<evidence type="ECO:0000256" key="2">
    <source>
        <dbReference type="ARBA" id="ARBA00022448"/>
    </source>
</evidence>
<dbReference type="CDD" id="cd03224">
    <property type="entry name" value="ABC_TM1139_LivF_branched"/>
    <property type="match status" value="1"/>
</dbReference>
<dbReference type="Proteomes" id="UP001317532">
    <property type="component" value="Chromosome"/>
</dbReference>
<keyword evidence="8" id="KW-1185">Reference proteome</keyword>
<dbReference type="InterPro" id="IPR052156">
    <property type="entry name" value="BCAA_Transport_ATP-bd_LivF"/>
</dbReference>
<dbReference type="GO" id="GO:0005524">
    <property type="term" value="F:ATP binding"/>
    <property type="evidence" value="ECO:0007669"/>
    <property type="project" value="UniProtKB-KW"/>
</dbReference>
<dbReference type="Gene3D" id="3.40.50.300">
    <property type="entry name" value="P-loop containing nucleotide triphosphate hydrolases"/>
    <property type="match status" value="1"/>
</dbReference>
<name>A0AAN1XYW4_UNVUL</name>
<evidence type="ECO:0000256" key="4">
    <source>
        <dbReference type="ARBA" id="ARBA00022840"/>
    </source>
</evidence>
<feature type="domain" description="ABC transporter" evidence="6">
    <location>
        <begin position="6"/>
        <end position="234"/>
    </location>
</feature>
<dbReference type="KEGG" id="vab:WPS_31990"/>
<dbReference type="PANTHER" id="PTHR43820:SF2">
    <property type="entry name" value="ABC TRANSPORTER ATP-BINDING PROTEIN"/>
    <property type="match status" value="1"/>
</dbReference>
<dbReference type="RefSeq" id="WP_317995486.1">
    <property type="nucleotide sequence ID" value="NZ_AP025523.1"/>
</dbReference>
<dbReference type="SMART" id="SM00382">
    <property type="entry name" value="AAA"/>
    <property type="match status" value="1"/>
</dbReference>
<dbReference type="GO" id="GO:0015658">
    <property type="term" value="F:branched-chain amino acid transmembrane transporter activity"/>
    <property type="evidence" value="ECO:0007669"/>
    <property type="project" value="TreeGrafter"/>
</dbReference>